<dbReference type="CDD" id="cd09281">
    <property type="entry name" value="UPF0066"/>
    <property type="match status" value="1"/>
</dbReference>
<sequence>MTINYKPIGVINSPHKTKEGMPIQAKAAKGLKGTIIIEKIFMEGLKDLEAFSHLYVIYHFHKSNLYKLTTTPFLDNKTHGVFATRVPQRPNQIGISVVKLISIKDNILEIENNDILDGTPLLDIKPYIPDFDIHKVEKIGWYKNKIGKFKTLKSDTRFN</sequence>
<keyword evidence="4" id="KW-0808">Transferase</keyword>
<feature type="domain" description="TsaA-like" evidence="3">
    <location>
        <begin position="5"/>
        <end position="136"/>
    </location>
</feature>
<dbReference type="GO" id="GO:0032259">
    <property type="term" value="P:methylation"/>
    <property type="evidence" value="ECO:0007669"/>
    <property type="project" value="UniProtKB-KW"/>
</dbReference>
<dbReference type="PANTHER" id="PTHR12818:SF0">
    <property type="entry name" value="TRNA (ADENINE(37)-N6)-METHYLTRANSFERASE"/>
    <property type="match status" value="1"/>
</dbReference>
<dbReference type="PROSITE" id="PS51668">
    <property type="entry name" value="TSAA_2"/>
    <property type="match status" value="1"/>
</dbReference>
<dbReference type="InterPro" id="IPR036413">
    <property type="entry name" value="YaeB-like_sf"/>
</dbReference>
<dbReference type="GO" id="GO:0008168">
    <property type="term" value="F:methyltransferase activity"/>
    <property type="evidence" value="ECO:0007669"/>
    <property type="project" value="UniProtKB-KW"/>
</dbReference>
<evidence type="ECO:0000256" key="2">
    <source>
        <dbReference type="ARBA" id="ARBA00033753"/>
    </source>
</evidence>
<dbReference type="NCBIfam" id="TIGR00104">
    <property type="entry name" value="tRNA_TsaA"/>
    <property type="match status" value="1"/>
</dbReference>
<dbReference type="Gene3D" id="2.40.30.70">
    <property type="entry name" value="YaeB-like"/>
    <property type="match status" value="1"/>
</dbReference>
<comment type="caution">
    <text evidence="4">The sequence shown here is derived from an EMBL/GenBank/DDBJ whole genome shotgun (WGS) entry which is preliminary data.</text>
</comment>
<dbReference type="EMBL" id="QTTQ01000009">
    <property type="protein sequence ID" value="REE83784.1"/>
    <property type="molecule type" value="Genomic_DNA"/>
</dbReference>
<proteinExistence type="inferred from homology"/>
<gene>
    <name evidence="4" type="ORF">BX611_1079</name>
</gene>
<keyword evidence="5" id="KW-1185">Reference proteome</keyword>
<evidence type="ECO:0000259" key="3">
    <source>
        <dbReference type="PROSITE" id="PS51668"/>
    </source>
</evidence>
<evidence type="ECO:0000256" key="1">
    <source>
        <dbReference type="ARBA" id="ARBA00022691"/>
    </source>
</evidence>
<comment type="similarity">
    <text evidence="2">Belongs to the tRNA methyltransferase O family.</text>
</comment>
<dbReference type="PANTHER" id="PTHR12818">
    <property type="entry name" value="TRNA (ADENINE(37)-N6)-METHYLTRANSFERASE"/>
    <property type="match status" value="1"/>
</dbReference>
<dbReference type="InterPro" id="IPR040372">
    <property type="entry name" value="YaeB-like"/>
</dbReference>
<dbReference type="SUPFAM" id="SSF118196">
    <property type="entry name" value="YaeB-like"/>
    <property type="match status" value="1"/>
</dbReference>
<dbReference type="InterPro" id="IPR023370">
    <property type="entry name" value="TrmO-like_N"/>
</dbReference>
<dbReference type="AlphaFoldDB" id="A0A3D9S1P2"/>
<dbReference type="RefSeq" id="WP_115878996.1">
    <property type="nucleotide sequence ID" value="NZ_QTTQ01000009.1"/>
</dbReference>
<name>A0A3D9S1P2_9FLAO</name>
<dbReference type="InterPro" id="IPR036414">
    <property type="entry name" value="YaeB_N_sf"/>
</dbReference>
<dbReference type="Proteomes" id="UP000256429">
    <property type="component" value="Unassembled WGS sequence"/>
</dbReference>
<keyword evidence="4" id="KW-0489">Methyltransferase</keyword>
<organism evidence="4 5">
    <name type="scientific">Lutibacter oceani</name>
    <dbReference type="NCBI Taxonomy" id="1853311"/>
    <lineage>
        <taxon>Bacteria</taxon>
        <taxon>Pseudomonadati</taxon>
        <taxon>Bacteroidota</taxon>
        <taxon>Flavobacteriia</taxon>
        <taxon>Flavobacteriales</taxon>
        <taxon>Flavobacteriaceae</taxon>
        <taxon>Lutibacter</taxon>
    </lineage>
</organism>
<evidence type="ECO:0000313" key="4">
    <source>
        <dbReference type="EMBL" id="REE83784.1"/>
    </source>
</evidence>
<keyword evidence="1" id="KW-0949">S-adenosyl-L-methionine</keyword>
<accession>A0A3D9S1P2</accession>
<dbReference type="Pfam" id="PF01980">
    <property type="entry name" value="TrmO_N"/>
    <property type="match status" value="1"/>
</dbReference>
<evidence type="ECO:0000313" key="5">
    <source>
        <dbReference type="Proteomes" id="UP000256429"/>
    </source>
</evidence>
<reference evidence="4 5" key="1">
    <citation type="submission" date="2018-08" db="EMBL/GenBank/DDBJ databases">
        <title>Genomic Encyclopedia of Type Strains, Phase III (KMG-III): the genomes of soil and plant-associated and newly described type strains.</title>
        <authorList>
            <person name="Whitman W."/>
        </authorList>
    </citation>
    <scope>NUCLEOTIDE SEQUENCE [LARGE SCALE GENOMIC DNA]</scope>
    <source>
        <strain evidence="4 5">325-5</strain>
    </source>
</reference>
<protein>
    <submittedName>
        <fullName evidence="4">tRNA-Thr(GGU) m(6)t(6)A37 methyltransferase TsaA</fullName>
    </submittedName>
</protein>
<dbReference type="OrthoDB" id="9804309at2"/>